<sequence>MEFMHFSHNHGLVYHQAIQGYEFHCSGCKSAGSGNVYVCWQCNYFLHEHCFRSERSLKHPSHPLHILTLMPSPTYTSRSFHCNSCSLAGHGFSYSCSECEFDIHVHCALNITIPNPNPNLLPSVVPNPYPAQNNNPVNPPRPIQSNAYPTYPPQNTGYYPNPNHPYPNFTTPNHITPPTPIPKDPPNQNNNSIPAYPQPNIGPSYNYVPPSNPAGNPPPPKLAPNLIKHFSHPHGLKGMEIKKKNAKVCSACEIELNGAAYCCTESQCNFNLHKTCFDAPLKLRHKSHPEHPLTLLPYGEGYFTCDACMKEGKAFVYTCTTCSNVRLHINCAQRPEKMVCPGHKHTLTLYYSSRAAANREVTFTCDVCMSLIDEMAWVYYCRKCDFGTHLDCVSAGGSSSGGGAKSDV</sequence>
<protein>
    <recommendedName>
        <fullName evidence="3">DC1 domain-containing protein</fullName>
    </recommendedName>
</protein>
<evidence type="ECO:0000256" key="2">
    <source>
        <dbReference type="SAM" id="MobiDB-lite"/>
    </source>
</evidence>
<evidence type="ECO:0000259" key="3">
    <source>
        <dbReference type="Pfam" id="PF03107"/>
    </source>
</evidence>
<dbReference type="eggNOG" id="ENOG502S2HY">
    <property type="taxonomic scope" value="Eukaryota"/>
</dbReference>
<evidence type="ECO:0000313" key="4">
    <source>
        <dbReference type="EMBL" id="EYU27139.1"/>
    </source>
</evidence>
<feature type="region of interest" description="Disordered" evidence="2">
    <location>
        <begin position="171"/>
        <end position="197"/>
    </location>
</feature>
<dbReference type="Pfam" id="PF03107">
    <property type="entry name" value="C1_2"/>
    <property type="match status" value="5"/>
</dbReference>
<dbReference type="AlphaFoldDB" id="A0A022QHS0"/>
<dbReference type="SUPFAM" id="SSF57889">
    <property type="entry name" value="Cysteine-rich domain"/>
    <property type="match status" value="2"/>
</dbReference>
<keyword evidence="5" id="KW-1185">Reference proteome</keyword>
<dbReference type="InterPro" id="IPR004146">
    <property type="entry name" value="DC1"/>
</dbReference>
<accession>A0A022QHS0</accession>
<name>A0A022QHS0_ERYGU</name>
<feature type="domain" description="DC1" evidence="3">
    <location>
        <begin position="286"/>
        <end position="332"/>
    </location>
</feature>
<dbReference type="Proteomes" id="UP000030748">
    <property type="component" value="Unassembled WGS sequence"/>
</dbReference>
<feature type="domain" description="DC1" evidence="3">
    <location>
        <begin position="342"/>
        <end position="393"/>
    </location>
</feature>
<feature type="compositionally biased region" description="Pro residues" evidence="2">
    <location>
        <begin position="175"/>
        <end position="185"/>
    </location>
</feature>
<dbReference type="PANTHER" id="PTHR46288:SF27">
    <property type="entry name" value="CYSTEINE_HISTIDINE-RICH C1 DOMAIN FAMILY PROTEIN"/>
    <property type="match status" value="1"/>
</dbReference>
<gene>
    <name evidence="4" type="ORF">MIMGU_mgv1a018142mg</name>
</gene>
<dbReference type="PANTHER" id="PTHR46288">
    <property type="entry name" value="PHORBOL-ESTER/DAG-TYPE DOMAIN-CONTAINING PROTEIN"/>
    <property type="match status" value="1"/>
</dbReference>
<organism evidence="4 5">
    <name type="scientific">Erythranthe guttata</name>
    <name type="common">Yellow monkey flower</name>
    <name type="synonym">Mimulus guttatus</name>
    <dbReference type="NCBI Taxonomy" id="4155"/>
    <lineage>
        <taxon>Eukaryota</taxon>
        <taxon>Viridiplantae</taxon>
        <taxon>Streptophyta</taxon>
        <taxon>Embryophyta</taxon>
        <taxon>Tracheophyta</taxon>
        <taxon>Spermatophyta</taxon>
        <taxon>Magnoliopsida</taxon>
        <taxon>eudicotyledons</taxon>
        <taxon>Gunneridae</taxon>
        <taxon>Pentapetalae</taxon>
        <taxon>asterids</taxon>
        <taxon>lamiids</taxon>
        <taxon>Lamiales</taxon>
        <taxon>Phrymaceae</taxon>
        <taxon>Erythranthe</taxon>
    </lineage>
</organism>
<feature type="non-terminal residue" evidence="4">
    <location>
        <position position="408"/>
    </location>
</feature>
<feature type="domain" description="DC1" evidence="3">
    <location>
        <begin position="6"/>
        <end position="50"/>
    </location>
</feature>
<feature type="region of interest" description="Disordered" evidence="2">
    <location>
        <begin position="124"/>
        <end position="154"/>
    </location>
</feature>
<reference evidence="4 5" key="1">
    <citation type="journal article" date="2013" name="Proc. Natl. Acad. Sci. U.S.A.">
        <title>Fine-scale variation in meiotic recombination in Mimulus inferred from population shotgun sequencing.</title>
        <authorList>
            <person name="Hellsten U."/>
            <person name="Wright K.M."/>
            <person name="Jenkins J."/>
            <person name="Shu S."/>
            <person name="Yuan Y."/>
            <person name="Wessler S.R."/>
            <person name="Schmutz J."/>
            <person name="Willis J.H."/>
            <person name="Rokhsar D.S."/>
        </authorList>
    </citation>
    <scope>NUCLEOTIDE SEQUENCE [LARGE SCALE GENOMIC DNA]</scope>
    <source>
        <strain evidence="5">cv. DUN x IM62</strain>
    </source>
</reference>
<dbReference type="InterPro" id="IPR046349">
    <property type="entry name" value="C1-like_sf"/>
</dbReference>
<feature type="domain" description="DC1" evidence="3">
    <location>
        <begin position="60"/>
        <end position="108"/>
    </location>
</feature>
<proteinExistence type="predicted"/>
<keyword evidence="1" id="KW-0677">Repeat</keyword>
<evidence type="ECO:0000256" key="1">
    <source>
        <dbReference type="ARBA" id="ARBA00022737"/>
    </source>
</evidence>
<dbReference type="STRING" id="4155.A0A022QHS0"/>
<evidence type="ECO:0000313" key="5">
    <source>
        <dbReference type="Proteomes" id="UP000030748"/>
    </source>
</evidence>
<dbReference type="EMBL" id="KI631506">
    <property type="protein sequence ID" value="EYU27139.1"/>
    <property type="molecule type" value="Genomic_DNA"/>
</dbReference>
<feature type="domain" description="DC1" evidence="3">
    <location>
        <begin position="230"/>
        <end position="276"/>
    </location>
</feature>